<comment type="catalytic activity">
    <reaction evidence="4 5">
        <text>L-glutaminyl-[peptide chain release factor] + S-adenosyl-L-methionine = N(5)-methyl-L-glutaminyl-[peptide chain release factor] + S-adenosyl-L-homocysteine + H(+)</text>
        <dbReference type="Rhea" id="RHEA:42896"/>
        <dbReference type="Rhea" id="RHEA-COMP:10271"/>
        <dbReference type="Rhea" id="RHEA-COMP:10272"/>
        <dbReference type="ChEBI" id="CHEBI:15378"/>
        <dbReference type="ChEBI" id="CHEBI:30011"/>
        <dbReference type="ChEBI" id="CHEBI:57856"/>
        <dbReference type="ChEBI" id="CHEBI:59789"/>
        <dbReference type="ChEBI" id="CHEBI:61891"/>
        <dbReference type="EC" id="2.1.1.297"/>
    </reaction>
</comment>
<dbReference type="InterPro" id="IPR050320">
    <property type="entry name" value="N5-glutamine_MTase"/>
</dbReference>
<dbReference type="EC" id="2.1.1.297" evidence="5"/>
<dbReference type="PROSITE" id="PS00092">
    <property type="entry name" value="N6_MTASE"/>
    <property type="match status" value="1"/>
</dbReference>
<evidence type="ECO:0000256" key="1">
    <source>
        <dbReference type="ARBA" id="ARBA00022603"/>
    </source>
</evidence>
<keyword evidence="9" id="KW-1185">Reference proteome</keyword>
<evidence type="ECO:0000259" key="7">
    <source>
        <dbReference type="Pfam" id="PF17827"/>
    </source>
</evidence>
<dbReference type="FunFam" id="3.40.50.150:FF:000053">
    <property type="entry name" value="Release factor glutamine methyltransferase"/>
    <property type="match status" value="1"/>
</dbReference>
<dbReference type="EMBL" id="CP009761">
    <property type="protein sequence ID" value="AIZ36267.1"/>
    <property type="molecule type" value="Genomic_DNA"/>
</dbReference>
<feature type="binding site" evidence="5">
    <location>
        <position position="130"/>
    </location>
    <ligand>
        <name>S-adenosyl-L-methionine</name>
        <dbReference type="ChEBI" id="CHEBI:59789"/>
    </ligand>
</feature>
<feature type="binding site" evidence="5">
    <location>
        <begin position="173"/>
        <end position="176"/>
    </location>
    <ligand>
        <name>substrate</name>
    </ligand>
</feature>
<comment type="caution">
    <text evidence="5">Lacks conserved residue(s) required for the propagation of feature annotation.</text>
</comment>
<evidence type="ECO:0000313" key="9">
    <source>
        <dbReference type="Proteomes" id="UP000031386"/>
    </source>
</evidence>
<dbReference type="GO" id="GO:0102559">
    <property type="term" value="F:peptide chain release factor N(5)-glutamine methyltransferase activity"/>
    <property type="evidence" value="ECO:0007669"/>
    <property type="project" value="UniProtKB-EC"/>
</dbReference>
<comment type="function">
    <text evidence="5">Methylates the class 1 translation termination release factors RF1/PrfA and RF2/PrfB on the glutamine residue of the universally conserved GGQ motif.</text>
</comment>
<feature type="binding site" evidence="5">
    <location>
        <position position="173"/>
    </location>
    <ligand>
        <name>S-adenosyl-L-methionine</name>
        <dbReference type="ChEBI" id="CHEBI:59789"/>
    </ligand>
</feature>
<dbReference type="InterPro" id="IPR002052">
    <property type="entry name" value="DNA_methylase_N6_adenine_CS"/>
</dbReference>
<dbReference type="Pfam" id="PF05175">
    <property type="entry name" value="MTS"/>
    <property type="match status" value="1"/>
</dbReference>
<dbReference type="OrthoDB" id="9784805at2"/>
<keyword evidence="3 5" id="KW-0949">S-adenosyl-L-methionine</keyword>
<dbReference type="InterPro" id="IPR004556">
    <property type="entry name" value="HemK-like"/>
</dbReference>
<protein>
    <recommendedName>
        <fullName evidence="5">Release factor glutamine methyltransferase</fullName>
        <shortName evidence="5">RF MTase</shortName>
        <ecNumber evidence="5">2.1.1.297</ecNumber>
    </recommendedName>
    <alternativeName>
        <fullName evidence="5">N5-glutamine methyltransferase PrmC</fullName>
    </alternativeName>
    <alternativeName>
        <fullName evidence="5">Protein-(glutamine-N5) MTase PrmC</fullName>
    </alternativeName>
    <alternativeName>
        <fullName evidence="5">Protein-glutamine N-methyltransferase PrmC</fullName>
    </alternativeName>
</protein>
<dbReference type="Gene3D" id="1.10.8.10">
    <property type="entry name" value="DNA helicase RuvA subunit, C-terminal domain"/>
    <property type="match status" value="1"/>
</dbReference>
<dbReference type="AlphaFoldDB" id="A0A0B4S086"/>
<reference evidence="8 9" key="1">
    <citation type="submission" date="2014-10" db="EMBL/GenBank/DDBJ databases">
        <title>Complete genome sequence of Parvimonas micra KCOM 1535 (= ChDC B708).</title>
        <authorList>
            <person name="Kook J.-K."/>
            <person name="Park S.-N."/>
            <person name="Lim Y.K."/>
            <person name="Roh H."/>
        </authorList>
    </citation>
    <scope>NUCLEOTIDE SEQUENCE [LARGE SCALE GENOMIC DNA]</scope>
    <source>
        <strain evidence="9">KCOM 1535 / ChDC B708</strain>
    </source>
</reference>
<feature type="binding site" evidence="5">
    <location>
        <begin position="107"/>
        <end position="111"/>
    </location>
    <ligand>
        <name>S-adenosyl-L-methionine</name>
        <dbReference type="ChEBI" id="CHEBI:59789"/>
    </ligand>
</feature>
<comment type="similarity">
    <text evidence="5">Belongs to the protein N5-glutamine methyltransferase family. PrmC subfamily.</text>
</comment>
<evidence type="ECO:0000313" key="8">
    <source>
        <dbReference type="EMBL" id="AIZ36267.1"/>
    </source>
</evidence>
<keyword evidence="2 5" id="KW-0808">Transferase</keyword>
<gene>
    <name evidence="5" type="primary">prmC</name>
    <name evidence="8" type="ORF">NW74_02320</name>
</gene>
<dbReference type="GO" id="GO:0032259">
    <property type="term" value="P:methylation"/>
    <property type="evidence" value="ECO:0007669"/>
    <property type="project" value="UniProtKB-KW"/>
</dbReference>
<dbReference type="Pfam" id="PF17827">
    <property type="entry name" value="PrmC_N"/>
    <property type="match status" value="1"/>
</dbReference>
<name>A0A0B4S086_9FIRM</name>
<dbReference type="InterPro" id="IPR040758">
    <property type="entry name" value="PrmC_N"/>
</dbReference>
<evidence type="ECO:0000256" key="4">
    <source>
        <dbReference type="ARBA" id="ARBA00048391"/>
    </source>
</evidence>
<dbReference type="NCBIfam" id="TIGR00536">
    <property type="entry name" value="hemK_fam"/>
    <property type="match status" value="1"/>
</dbReference>
<dbReference type="STRING" id="33033.NW74_02320"/>
<dbReference type="NCBIfam" id="TIGR03534">
    <property type="entry name" value="RF_mod_PrmC"/>
    <property type="match status" value="1"/>
</dbReference>
<evidence type="ECO:0000259" key="6">
    <source>
        <dbReference type="Pfam" id="PF05175"/>
    </source>
</evidence>
<dbReference type="SUPFAM" id="SSF53335">
    <property type="entry name" value="S-adenosyl-L-methionine-dependent methyltransferases"/>
    <property type="match status" value="1"/>
</dbReference>
<evidence type="ECO:0000256" key="3">
    <source>
        <dbReference type="ARBA" id="ARBA00022691"/>
    </source>
</evidence>
<dbReference type="GO" id="GO:0003676">
    <property type="term" value="F:nucleic acid binding"/>
    <property type="evidence" value="ECO:0007669"/>
    <property type="project" value="InterPro"/>
</dbReference>
<evidence type="ECO:0000256" key="5">
    <source>
        <dbReference type="HAMAP-Rule" id="MF_02126"/>
    </source>
</evidence>
<proteinExistence type="inferred from homology"/>
<evidence type="ECO:0000256" key="2">
    <source>
        <dbReference type="ARBA" id="ARBA00022679"/>
    </source>
</evidence>
<organism evidence="8 9">
    <name type="scientific">Parvimonas micra</name>
    <dbReference type="NCBI Taxonomy" id="33033"/>
    <lineage>
        <taxon>Bacteria</taxon>
        <taxon>Bacillati</taxon>
        <taxon>Bacillota</taxon>
        <taxon>Tissierellia</taxon>
        <taxon>Tissierellales</taxon>
        <taxon>Peptoniphilaceae</taxon>
        <taxon>Parvimonas</taxon>
    </lineage>
</organism>
<dbReference type="RefSeq" id="WP_041953659.1">
    <property type="nucleotide sequence ID" value="NZ_CP009761.1"/>
</dbReference>
<dbReference type="PANTHER" id="PTHR18895:SF74">
    <property type="entry name" value="MTRF1L RELEASE FACTOR GLUTAMINE METHYLTRANSFERASE"/>
    <property type="match status" value="1"/>
</dbReference>
<dbReference type="InterPro" id="IPR029063">
    <property type="entry name" value="SAM-dependent_MTases_sf"/>
</dbReference>
<dbReference type="Gene3D" id="3.40.50.150">
    <property type="entry name" value="Vaccinia Virus protein VP39"/>
    <property type="match status" value="1"/>
</dbReference>
<dbReference type="HAMAP" id="MF_02126">
    <property type="entry name" value="RF_methyltr_PrmC"/>
    <property type="match status" value="1"/>
</dbReference>
<dbReference type="Proteomes" id="UP000031386">
    <property type="component" value="Chromosome"/>
</dbReference>
<dbReference type="PRINTS" id="PR00507">
    <property type="entry name" value="N12N6MTFRASE"/>
</dbReference>
<accession>A0A0B4S086</accession>
<feature type="domain" description="Release factor glutamine methyltransferase N-terminal" evidence="7">
    <location>
        <begin position="12"/>
        <end position="64"/>
    </location>
</feature>
<keyword evidence="1 5" id="KW-0489">Methyltransferase</keyword>
<sequence>MNIKQLIEKHGDTNENWLILEFLTDKKPIELKINLNFCVDSIYDEFLKIVEKRKQNYPLQYIFGKWEFYGLELFVDESALIPRFETEILVDEILKLDCKKDKILDIGCGSGAISLALADNLRKSQIYGIDISKEAINLSKRNKEKLNLKNVKFYESDIFSNVKEKNFDIIVSNPPYIDDADMKTLEKELSFEPQNALYGGQDGLFFYREIIINSLDYLSANGVLAFEIGYNQMEIISNLLIENGFEILIAKKDFAGFDRIIIAKRR</sequence>
<dbReference type="KEGG" id="pmic:NW74_02320"/>
<dbReference type="InterPro" id="IPR007848">
    <property type="entry name" value="Small_mtfrase_dom"/>
</dbReference>
<feature type="domain" description="Methyltransferase small" evidence="6">
    <location>
        <begin position="86"/>
        <end position="182"/>
    </location>
</feature>
<dbReference type="CDD" id="cd02440">
    <property type="entry name" value="AdoMet_MTases"/>
    <property type="match status" value="1"/>
</dbReference>
<dbReference type="PANTHER" id="PTHR18895">
    <property type="entry name" value="HEMK METHYLTRANSFERASE"/>
    <property type="match status" value="1"/>
</dbReference>
<dbReference type="InterPro" id="IPR019874">
    <property type="entry name" value="RF_methyltr_PrmC"/>
</dbReference>